<feature type="transmembrane region" description="Helical" evidence="1">
    <location>
        <begin position="144"/>
        <end position="160"/>
    </location>
</feature>
<dbReference type="Proteomes" id="UP000059574">
    <property type="component" value="Chromosome"/>
</dbReference>
<evidence type="ECO:0008006" key="4">
    <source>
        <dbReference type="Google" id="ProtNLM"/>
    </source>
</evidence>
<dbReference type="EMBL" id="CP013200">
    <property type="protein sequence ID" value="ALO65497.1"/>
    <property type="molecule type" value="Genomic_DNA"/>
</dbReference>
<organism evidence="2 3">
    <name type="scientific">Arthrobacter alpinus</name>
    <dbReference type="NCBI Taxonomy" id="656366"/>
    <lineage>
        <taxon>Bacteria</taxon>
        <taxon>Bacillati</taxon>
        <taxon>Actinomycetota</taxon>
        <taxon>Actinomycetes</taxon>
        <taxon>Micrococcales</taxon>
        <taxon>Micrococcaceae</taxon>
        <taxon>Arthrobacter</taxon>
    </lineage>
</organism>
<name>A0A0S2LVI7_9MICC</name>
<keyword evidence="1" id="KW-1133">Transmembrane helix</keyword>
<feature type="transmembrane region" description="Helical" evidence="1">
    <location>
        <begin position="115"/>
        <end position="137"/>
    </location>
</feature>
<feature type="transmembrane region" description="Helical" evidence="1">
    <location>
        <begin position="352"/>
        <end position="371"/>
    </location>
</feature>
<feature type="transmembrane region" description="Helical" evidence="1">
    <location>
        <begin position="225"/>
        <end position="245"/>
    </location>
</feature>
<dbReference type="InterPro" id="IPR018650">
    <property type="entry name" value="STSV1_Orf64"/>
</dbReference>
<feature type="transmembrane region" description="Helical" evidence="1">
    <location>
        <begin position="192"/>
        <end position="219"/>
    </location>
</feature>
<feature type="transmembrane region" description="Helical" evidence="1">
    <location>
        <begin position="34"/>
        <end position="56"/>
    </location>
</feature>
<feature type="transmembrane region" description="Helical" evidence="1">
    <location>
        <begin position="166"/>
        <end position="185"/>
    </location>
</feature>
<evidence type="ECO:0000313" key="2">
    <source>
        <dbReference type="EMBL" id="ALO65497.1"/>
    </source>
</evidence>
<reference evidence="3" key="1">
    <citation type="submission" date="2015-11" db="EMBL/GenBank/DDBJ databases">
        <authorList>
            <person name="Kumar R."/>
            <person name="Singh D."/>
            <person name="Swarnkar M.K."/>
            <person name="Singh A.K."/>
            <person name="Kumar S."/>
        </authorList>
    </citation>
    <scope>NUCLEOTIDE SEQUENCE [LARGE SCALE GENOMIC DNA]</scope>
    <source>
        <strain evidence="3">ERGS4:06</strain>
    </source>
</reference>
<reference evidence="2 3" key="2">
    <citation type="journal article" date="2016" name="J. Biotechnol.">
        <title>Complete genome sequence of Arthrobacter alpinus ERGS4:06, a yellow pigmented bacterium tolerant to cold and radiations isolated from Sikkim Himalaya.</title>
        <authorList>
            <person name="Kumar R."/>
            <person name="Singh D."/>
            <person name="Swarnkar M.K."/>
            <person name="Singh A.K."/>
            <person name="Kumar S."/>
        </authorList>
    </citation>
    <scope>NUCLEOTIDE SEQUENCE [LARGE SCALE GENOMIC DNA]</scope>
    <source>
        <strain evidence="2 3">ERGS4:06</strain>
    </source>
</reference>
<gene>
    <name evidence="2" type="ORF">AS189_02055</name>
</gene>
<keyword evidence="1" id="KW-0812">Transmembrane</keyword>
<dbReference type="RefSeq" id="WP_062285980.1">
    <property type="nucleotide sequence ID" value="NZ_CP013200.1"/>
</dbReference>
<evidence type="ECO:0000256" key="1">
    <source>
        <dbReference type="SAM" id="Phobius"/>
    </source>
</evidence>
<dbReference type="Pfam" id="PF09852">
    <property type="entry name" value="DUF2079"/>
    <property type="match status" value="1"/>
</dbReference>
<proteinExistence type="predicted"/>
<dbReference type="AlphaFoldDB" id="A0A0S2LVI7"/>
<sequence>MSTVQKIKTQAPARSEAKTARQQSRIAEAANSPLSLAGLVGAVSFIVYSVFSWLQWQSFTIRSWDLGIFTQLAKAYADFRPPIVSIKGDGYNLLGDHFHPLLVLLAPFYRLFPSAYTLLVVQNVLLAASVVVVAHLAIKRLGKITGACLAVGYALSWGLQSAVDSQFHEIAFAVPLLALALSALLEEKWRSAWIWASLLVFVKEDLGLTVFVIGLVMAWRARTAAGLWLSVWGVGWFVLTTKVILPAMNPGSEWAYQSQLNIAGLLSDPASLFNADKVTTVLLLVVITAGLCLFSPLTLIVLPTLAWRFLSDLPVYWGQEWQYSAVLMPVVFCAAIDALCRRKVLSGTRLRLLLGTTVMLIAVVLTSQYAFEKLADPAKSFPLTTVASSQSALAAVPDGVTVETDISLMSYLADRTEVFWIGNKNPAPEYVLFDVSGRPGLAPNAIAQEAEQRFPGTRFVTVYADARYQVARKE</sequence>
<evidence type="ECO:0000313" key="3">
    <source>
        <dbReference type="Proteomes" id="UP000059574"/>
    </source>
</evidence>
<feature type="transmembrane region" description="Helical" evidence="1">
    <location>
        <begin position="281"/>
        <end position="301"/>
    </location>
</feature>
<protein>
    <recommendedName>
        <fullName evidence="4">DUF2079 domain-containing protein</fullName>
    </recommendedName>
</protein>
<accession>A0A0S2LVI7</accession>
<feature type="transmembrane region" description="Helical" evidence="1">
    <location>
        <begin position="321"/>
        <end position="340"/>
    </location>
</feature>
<keyword evidence="1" id="KW-0472">Membrane</keyword>
<dbReference type="OrthoDB" id="5240834at2"/>